<proteinExistence type="predicted"/>
<dbReference type="KEGG" id="xop:PXO_05813"/>
<sequence>MHGLNKIVNRFLARGPMVAISTGVLMARTAQRCAPSGLA</sequence>
<evidence type="ECO:0000313" key="1">
    <source>
        <dbReference type="EMBL" id="ACD57250.1"/>
    </source>
</evidence>
<reference evidence="1 2" key="1">
    <citation type="journal article" date="2008" name="BMC Genomics">
        <title>Genome sequence and rapid evolution of the rice pathogen Xanthomonas oryzae pv. oryzae PXO99A.</title>
        <authorList>
            <person name="Salzberg S.L."/>
            <person name="Sommer D.D."/>
            <person name="Schatz M.C."/>
            <person name="Phillippy A.M."/>
            <person name="Rabinowicz P.D."/>
            <person name="Tsuge S."/>
            <person name="Furutani A."/>
            <person name="Ochiai H."/>
            <person name="Delcher A.L."/>
            <person name="Kelley D."/>
            <person name="Madupu R."/>
            <person name="Puiu D."/>
            <person name="Radune D."/>
            <person name="Shumway M."/>
            <person name="Trapnell C."/>
            <person name="Aparna G."/>
            <person name="Jha G."/>
            <person name="Pandey A."/>
            <person name="Patil P.B."/>
            <person name="Ishihara H."/>
            <person name="Meyer D.F."/>
            <person name="Szurek B."/>
            <person name="Verdier V."/>
            <person name="Koebnik R."/>
            <person name="Dow J.M."/>
            <person name="Ryan R.P."/>
            <person name="Hirata H."/>
            <person name="Tsuyumu S."/>
            <person name="Won Lee S."/>
            <person name="Seo Y.S."/>
            <person name="Sriariyanum M."/>
            <person name="Ronald P.C."/>
            <person name="Sonti R.V."/>
            <person name="Van Sluys M.A."/>
            <person name="Leach J.E."/>
            <person name="White F.F."/>
            <person name="Bogdanove A.J."/>
        </authorList>
    </citation>
    <scope>NUCLEOTIDE SEQUENCE [LARGE SCALE GENOMIC DNA]</scope>
    <source>
        <strain evidence="1 2">PXO99A</strain>
    </source>
</reference>
<dbReference type="EMBL" id="CP000967">
    <property type="protein sequence ID" value="ACD57250.1"/>
    <property type="molecule type" value="Genomic_DNA"/>
</dbReference>
<protein>
    <submittedName>
        <fullName evidence="1">Uncharacterized protein</fullName>
    </submittedName>
</protein>
<dbReference type="Proteomes" id="UP000001740">
    <property type="component" value="Chromosome"/>
</dbReference>
<organism evidence="1 2">
    <name type="scientific">Xanthomonas oryzae pv. oryzae (strain PXO99A)</name>
    <dbReference type="NCBI Taxonomy" id="360094"/>
    <lineage>
        <taxon>Bacteria</taxon>
        <taxon>Pseudomonadati</taxon>
        <taxon>Pseudomonadota</taxon>
        <taxon>Gammaproteobacteria</taxon>
        <taxon>Lysobacterales</taxon>
        <taxon>Lysobacteraceae</taxon>
        <taxon>Xanthomonas</taxon>
    </lineage>
</organism>
<gene>
    <name evidence="1" type="ordered locus">PXO_05813</name>
</gene>
<dbReference type="HOGENOM" id="CLU_3319341_0_0_6"/>
<accession>A0A0K0GGM1</accession>
<evidence type="ECO:0000313" key="2">
    <source>
        <dbReference type="Proteomes" id="UP000001740"/>
    </source>
</evidence>
<dbReference type="AlphaFoldDB" id="A0A0K0GGM1"/>
<name>A0A0K0GGM1_XANOP</name>